<proteinExistence type="predicted"/>
<gene>
    <name evidence="1" type="ORF">SAMN02787073_1412</name>
</gene>
<reference evidence="2" key="1">
    <citation type="submission" date="2016-11" db="EMBL/GenBank/DDBJ databases">
        <authorList>
            <person name="Varghese N."/>
            <person name="Submissions S."/>
        </authorList>
    </citation>
    <scope>NUCLEOTIDE SEQUENCE [LARGE SCALE GENOMIC DNA]</scope>
    <source>
        <strain evidence="2">YR203</strain>
    </source>
</reference>
<protein>
    <recommendedName>
        <fullName evidence="3">DUF4262 domain-containing protein</fullName>
    </recommendedName>
</protein>
<dbReference type="InterPro" id="IPR025358">
    <property type="entry name" value="DUF4262"/>
</dbReference>
<sequence length="244" mass="28772">MKNKKEFLEVITRNIQAKQFHITVVAQSKTPRYAYSVGNYDKYGFELVLAGSENFLYEDVLLIFNDIVSQLENEIDIDTKMFLVKDLGNFHLREISDSRKTKMMFGVYDYYEVNNFRAYQIIPEKAHYTLDIPNMNNQWNSNNDIIWKWLDDSIKWDLDVPEESTVITEIDVLLGKKATEIMRWEKDDWQIFTQDGNNIDEDNLRVVPITTILGIDETLLPIIKLNLGKGLWRSEDELIWNDWG</sequence>
<evidence type="ECO:0000313" key="1">
    <source>
        <dbReference type="EMBL" id="SHF10539.1"/>
    </source>
</evidence>
<dbReference type="RefSeq" id="WP_073172181.1">
    <property type="nucleotide sequence ID" value="NZ_FQVE01000002.1"/>
</dbReference>
<dbReference type="Pfam" id="PF14081">
    <property type="entry name" value="DUF4262"/>
    <property type="match status" value="1"/>
</dbReference>
<organism evidence="1 2">
    <name type="scientific">Chryseobacterium vrystaatense</name>
    <dbReference type="NCBI Taxonomy" id="307480"/>
    <lineage>
        <taxon>Bacteria</taxon>
        <taxon>Pseudomonadati</taxon>
        <taxon>Bacteroidota</taxon>
        <taxon>Flavobacteriia</taxon>
        <taxon>Flavobacteriales</taxon>
        <taxon>Weeksellaceae</taxon>
        <taxon>Chryseobacterium group</taxon>
        <taxon>Chryseobacterium</taxon>
    </lineage>
</organism>
<dbReference type="AlphaFoldDB" id="A0A1M4YXK6"/>
<accession>A0A1M4YXK6</accession>
<evidence type="ECO:0000313" key="2">
    <source>
        <dbReference type="Proteomes" id="UP000184108"/>
    </source>
</evidence>
<dbReference type="EMBL" id="FQVE01000002">
    <property type="protein sequence ID" value="SHF10539.1"/>
    <property type="molecule type" value="Genomic_DNA"/>
</dbReference>
<dbReference type="Proteomes" id="UP000184108">
    <property type="component" value="Unassembled WGS sequence"/>
</dbReference>
<name>A0A1M4YXK6_9FLAO</name>
<evidence type="ECO:0008006" key="3">
    <source>
        <dbReference type="Google" id="ProtNLM"/>
    </source>
</evidence>